<dbReference type="EMBL" id="LNZB01000060">
    <property type="protein sequence ID" value="KTD74886.1"/>
    <property type="molecule type" value="Genomic_DNA"/>
</dbReference>
<protein>
    <recommendedName>
        <fullName evidence="1">DUF4440 domain-containing protein</fullName>
    </recommendedName>
</protein>
<reference evidence="2 3" key="1">
    <citation type="submission" date="2015-11" db="EMBL/GenBank/DDBJ databases">
        <title>Genomic analysis of 38 Legionella species identifies large and diverse effector repertoires.</title>
        <authorList>
            <person name="Burstein D."/>
            <person name="Amaro F."/>
            <person name="Zusman T."/>
            <person name="Lifshitz Z."/>
            <person name="Cohen O."/>
            <person name="Gilbert J.A."/>
            <person name="Pupko T."/>
            <person name="Shuman H.A."/>
            <person name="Segal G."/>
        </authorList>
    </citation>
    <scope>NUCLEOTIDE SEQUENCE [LARGE SCALE GENOMIC DNA]</scope>
    <source>
        <strain evidence="2 3">ATCC 51914</strain>
    </source>
</reference>
<dbReference type="SUPFAM" id="SSF54427">
    <property type="entry name" value="NTF2-like"/>
    <property type="match status" value="1"/>
</dbReference>
<sequence length="121" mass="14027">MRQDPQLTIKNEEIYNLELLLLTPSVRQSTDQLRLLIADDFVEYGSSGRIYNKLDLLESLPEEKQECYAVEDFTSSELSKNVILATYKVTIGTRQSLRSSIWRHNGSNWQMIFHQGTNCQI</sequence>
<evidence type="ECO:0000313" key="3">
    <source>
        <dbReference type="Proteomes" id="UP000054729"/>
    </source>
</evidence>
<dbReference type="InterPro" id="IPR032710">
    <property type="entry name" value="NTF2-like_dom_sf"/>
</dbReference>
<feature type="domain" description="DUF4440" evidence="1">
    <location>
        <begin position="17"/>
        <end position="111"/>
    </location>
</feature>
<dbReference type="OrthoDB" id="121974at2"/>
<dbReference type="Proteomes" id="UP000054729">
    <property type="component" value="Unassembled WGS sequence"/>
</dbReference>
<proteinExistence type="predicted"/>
<dbReference type="RefSeq" id="WP_058481537.1">
    <property type="nucleotide sequence ID" value="NZ_CAAAIQ010000010.1"/>
</dbReference>
<evidence type="ECO:0000313" key="2">
    <source>
        <dbReference type="EMBL" id="KTD74886.1"/>
    </source>
</evidence>
<organism evidence="2 3">
    <name type="scientific">Legionella waltersii</name>
    <dbReference type="NCBI Taxonomy" id="66969"/>
    <lineage>
        <taxon>Bacteria</taxon>
        <taxon>Pseudomonadati</taxon>
        <taxon>Pseudomonadota</taxon>
        <taxon>Gammaproteobacteria</taxon>
        <taxon>Legionellales</taxon>
        <taxon>Legionellaceae</taxon>
        <taxon>Legionella</taxon>
    </lineage>
</organism>
<name>A0A0W1A0R9_9GAMM</name>
<gene>
    <name evidence="2" type="ORF">Lwal_2927</name>
</gene>
<keyword evidence="3" id="KW-1185">Reference proteome</keyword>
<dbReference type="Pfam" id="PF14534">
    <property type="entry name" value="DUF4440"/>
    <property type="match status" value="1"/>
</dbReference>
<dbReference type="PATRIC" id="fig|66969.6.peg.3180"/>
<comment type="caution">
    <text evidence="2">The sequence shown here is derived from an EMBL/GenBank/DDBJ whole genome shotgun (WGS) entry which is preliminary data.</text>
</comment>
<dbReference type="InterPro" id="IPR027843">
    <property type="entry name" value="DUF4440"/>
</dbReference>
<evidence type="ECO:0000259" key="1">
    <source>
        <dbReference type="Pfam" id="PF14534"/>
    </source>
</evidence>
<dbReference type="AlphaFoldDB" id="A0A0W1A0R9"/>
<dbReference type="STRING" id="66969.Lwal_2927"/>
<accession>A0A0W1A0R9</accession>
<dbReference type="Gene3D" id="3.10.450.50">
    <property type="match status" value="1"/>
</dbReference>